<dbReference type="UniPathway" id="UPA00251">
    <property type="reaction ID" value="UER00316"/>
</dbReference>
<dbReference type="EC" id="1.2.1.70" evidence="3 9"/>
<dbReference type="GO" id="GO:0008883">
    <property type="term" value="F:glutamyl-tRNA reductase activity"/>
    <property type="evidence" value="ECO:0007669"/>
    <property type="project" value="UniProtKB-UniRule"/>
</dbReference>
<feature type="domain" description="Glutamyl-tRNA reductase N-terminal" evidence="18">
    <location>
        <begin position="6"/>
        <end position="156"/>
    </location>
</feature>
<feature type="active site" description="Nucleophile" evidence="9 10">
    <location>
        <position position="50"/>
    </location>
</feature>
<evidence type="ECO:0000256" key="7">
    <source>
        <dbReference type="ARBA" id="ARBA00047464"/>
    </source>
</evidence>
<evidence type="ECO:0000256" key="15">
    <source>
        <dbReference type="SAM" id="MobiDB-lite"/>
    </source>
</evidence>
<keyword evidence="5 9" id="KW-0560">Oxidoreductase</keyword>
<reference evidence="19 20" key="1">
    <citation type="submission" date="2019-07" db="EMBL/GenBank/DDBJ databases">
        <authorList>
            <person name="Kim J."/>
        </authorList>
    </citation>
    <scope>NUCLEOTIDE SEQUENCE [LARGE SCALE GENOMIC DNA]</scope>
    <source>
        <strain evidence="19 20">N4</strain>
    </source>
</reference>
<dbReference type="GO" id="GO:0019353">
    <property type="term" value="P:protoporphyrinogen IX biosynthetic process from glutamate"/>
    <property type="evidence" value="ECO:0007669"/>
    <property type="project" value="TreeGrafter"/>
</dbReference>
<dbReference type="PROSITE" id="PS00747">
    <property type="entry name" value="GLUTR"/>
    <property type="match status" value="1"/>
</dbReference>
<evidence type="ECO:0000256" key="5">
    <source>
        <dbReference type="ARBA" id="ARBA00023002"/>
    </source>
</evidence>
<accession>A0A559IHW9</accession>
<dbReference type="Pfam" id="PF05201">
    <property type="entry name" value="GlutR_N"/>
    <property type="match status" value="1"/>
</dbReference>
<dbReference type="Proteomes" id="UP000318102">
    <property type="component" value="Unassembled WGS sequence"/>
</dbReference>
<evidence type="ECO:0000259" key="17">
    <source>
        <dbReference type="Pfam" id="PF01488"/>
    </source>
</evidence>
<feature type="site" description="Important for activity" evidence="9 13">
    <location>
        <position position="99"/>
    </location>
</feature>
<evidence type="ECO:0000256" key="9">
    <source>
        <dbReference type="HAMAP-Rule" id="MF_00087"/>
    </source>
</evidence>
<dbReference type="FunFam" id="3.30.460.30:FF:000001">
    <property type="entry name" value="Glutamyl-tRNA reductase"/>
    <property type="match status" value="1"/>
</dbReference>
<evidence type="ECO:0000256" key="8">
    <source>
        <dbReference type="ARBA" id="ARBA00068659"/>
    </source>
</evidence>
<evidence type="ECO:0000256" key="4">
    <source>
        <dbReference type="ARBA" id="ARBA00022857"/>
    </source>
</evidence>
<dbReference type="CDD" id="cd05213">
    <property type="entry name" value="NAD_bind_Glutamyl_tRNA_reduct"/>
    <property type="match status" value="1"/>
</dbReference>
<dbReference type="RefSeq" id="WP_144994129.1">
    <property type="nucleotide sequence ID" value="NZ_VNJK01000004.1"/>
</dbReference>
<feature type="domain" description="Quinate/shikimate 5-dehydrogenase/glutamyl-tRNA reductase" evidence="17">
    <location>
        <begin position="171"/>
        <end position="306"/>
    </location>
</feature>
<evidence type="ECO:0000256" key="2">
    <source>
        <dbReference type="ARBA" id="ARBA00005916"/>
    </source>
</evidence>
<dbReference type="HAMAP" id="MF_00087">
    <property type="entry name" value="Glu_tRNA_reductase"/>
    <property type="match status" value="1"/>
</dbReference>
<dbReference type="InterPro" id="IPR036453">
    <property type="entry name" value="GluRdtase_dimer_dom_sf"/>
</dbReference>
<dbReference type="PANTHER" id="PTHR43013:SF1">
    <property type="entry name" value="GLUTAMYL-TRNA REDUCTASE"/>
    <property type="match status" value="1"/>
</dbReference>
<dbReference type="InterPro" id="IPR036343">
    <property type="entry name" value="GluRdtase_N_sf"/>
</dbReference>
<gene>
    <name evidence="9" type="primary">hemA</name>
    <name evidence="19" type="ORF">FPZ44_22420</name>
</gene>
<evidence type="ECO:0000256" key="11">
    <source>
        <dbReference type="PIRSR" id="PIRSR000445-2"/>
    </source>
</evidence>
<evidence type="ECO:0000256" key="6">
    <source>
        <dbReference type="ARBA" id="ARBA00023244"/>
    </source>
</evidence>
<keyword evidence="20" id="KW-1185">Reference proteome</keyword>
<dbReference type="SUPFAM" id="SSF51735">
    <property type="entry name" value="NAD(P)-binding Rossmann-fold domains"/>
    <property type="match status" value="1"/>
</dbReference>
<comment type="catalytic activity">
    <reaction evidence="7 9 14">
        <text>(S)-4-amino-5-oxopentanoate + tRNA(Glu) + NADP(+) = L-glutamyl-tRNA(Glu) + NADPH + H(+)</text>
        <dbReference type="Rhea" id="RHEA:12344"/>
        <dbReference type="Rhea" id="RHEA-COMP:9663"/>
        <dbReference type="Rhea" id="RHEA-COMP:9680"/>
        <dbReference type="ChEBI" id="CHEBI:15378"/>
        <dbReference type="ChEBI" id="CHEBI:57501"/>
        <dbReference type="ChEBI" id="CHEBI:57783"/>
        <dbReference type="ChEBI" id="CHEBI:58349"/>
        <dbReference type="ChEBI" id="CHEBI:78442"/>
        <dbReference type="ChEBI" id="CHEBI:78520"/>
        <dbReference type="EC" id="1.2.1.70"/>
    </reaction>
</comment>
<dbReference type="Gene3D" id="3.40.50.720">
    <property type="entry name" value="NAD(P)-binding Rossmann-like Domain"/>
    <property type="match status" value="1"/>
</dbReference>
<dbReference type="Pfam" id="PF00745">
    <property type="entry name" value="GlutR_dimer"/>
    <property type="match status" value="1"/>
</dbReference>
<keyword evidence="6 9" id="KW-0627">Porphyrin biosynthesis</keyword>
<feature type="region of interest" description="Disordered" evidence="15">
    <location>
        <begin position="423"/>
        <end position="459"/>
    </location>
</feature>
<dbReference type="NCBIfam" id="TIGR01035">
    <property type="entry name" value="hemA"/>
    <property type="match status" value="1"/>
</dbReference>
<dbReference type="InterPro" id="IPR015896">
    <property type="entry name" value="4pyrrol_synth_GluRdtase_dimer"/>
</dbReference>
<dbReference type="PIRSF" id="PIRSF000445">
    <property type="entry name" value="4pyrrol_synth_GluRdtase"/>
    <property type="match status" value="1"/>
</dbReference>
<comment type="function">
    <text evidence="9">Catalyzes the NADPH-dependent reduction of glutamyl-tRNA(Glu) to glutamate 1-semialdehyde (GSA).</text>
</comment>
<dbReference type="InterPro" id="IPR036291">
    <property type="entry name" value="NAD(P)-bd_dom_sf"/>
</dbReference>
<dbReference type="InterPro" id="IPR018214">
    <property type="entry name" value="GluRdtase_CS"/>
</dbReference>
<feature type="binding site" evidence="9 11">
    <location>
        <begin position="114"/>
        <end position="116"/>
    </location>
    <ligand>
        <name>substrate</name>
    </ligand>
</feature>
<evidence type="ECO:0000256" key="10">
    <source>
        <dbReference type="PIRSR" id="PIRSR000445-1"/>
    </source>
</evidence>
<dbReference type="Pfam" id="PF01488">
    <property type="entry name" value="Shikimate_DH"/>
    <property type="match status" value="1"/>
</dbReference>
<sequence>MHLVVVGMNYRTAPVEIREKFAIPESQLQEAVQQLRYTKSVLECVVVSTCNRMEMYVVVDRLHMCGHFIRSFMEQWFGLRRQQFTPYLYIYEDDQAVEHLFRVTSGLDSMIVGETQILGQVKHAFLFAQEQGTTGTCFNYLFKQAVTFAKRVQSETNINDNVVSVSYAAVELGKRIYGSFKGKNVLIVGAGEMSELTAKHLHSNGAARVMVANRTRERAEELAGQFNGTAGTLQDMERFMLEADVVISSTGAEGYVLNASDVEKVLKQRRSRPLFLIDIAVPRDLDPAIGDLPNVFLYDIDDLEGIVQSNMAIRKREGEKIESLIVAEMDEYHQWQKMLGVTPLIRSLQFKAEKIHQETLDSMFNKLPELSEREAKIIRRLTKSMLNQMMHDPILQIKELAAQKKSEEALQLFTQLFALEDNMPDSDKESNTSSSAKSLNHNRTDQRESADDPERVTSGLSWAAVTW</sequence>
<dbReference type="InterPro" id="IPR015895">
    <property type="entry name" value="4pyrrol_synth_GluRdtase_N"/>
</dbReference>
<evidence type="ECO:0000256" key="1">
    <source>
        <dbReference type="ARBA" id="ARBA00005059"/>
    </source>
</evidence>
<comment type="similarity">
    <text evidence="2 9 14">Belongs to the glutamyl-tRNA reductase family.</text>
</comment>
<feature type="domain" description="Tetrapyrrole biosynthesis glutamyl-tRNA reductase dimerisation" evidence="16">
    <location>
        <begin position="320"/>
        <end position="419"/>
    </location>
</feature>
<comment type="pathway">
    <text evidence="1 9 14">Porphyrin-containing compound metabolism; protoporphyrin-IX biosynthesis; 5-aminolevulinate from L-glutamyl-tRNA(Glu): step 1/2.</text>
</comment>
<evidence type="ECO:0000259" key="18">
    <source>
        <dbReference type="Pfam" id="PF05201"/>
    </source>
</evidence>
<comment type="subunit">
    <text evidence="9">Homodimer.</text>
</comment>
<dbReference type="GO" id="GO:0050661">
    <property type="term" value="F:NADP binding"/>
    <property type="evidence" value="ECO:0007669"/>
    <property type="project" value="InterPro"/>
</dbReference>
<evidence type="ECO:0000313" key="20">
    <source>
        <dbReference type="Proteomes" id="UP000318102"/>
    </source>
</evidence>
<dbReference type="EMBL" id="VNJK01000004">
    <property type="protein sequence ID" value="TVX87238.1"/>
    <property type="molecule type" value="Genomic_DNA"/>
</dbReference>
<proteinExistence type="inferred from homology"/>
<dbReference type="Gene3D" id="3.30.460.30">
    <property type="entry name" value="Glutamyl-tRNA reductase, N-terminal domain"/>
    <property type="match status" value="1"/>
</dbReference>
<evidence type="ECO:0000259" key="16">
    <source>
        <dbReference type="Pfam" id="PF00745"/>
    </source>
</evidence>
<organism evidence="19 20">
    <name type="scientific">Paenibacillus agilis</name>
    <dbReference type="NCBI Taxonomy" id="3020863"/>
    <lineage>
        <taxon>Bacteria</taxon>
        <taxon>Bacillati</taxon>
        <taxon>Bacillota</taxon>
        <taxon>Bacilli</taxon>
        <taxon>Bacillales</taxon>
        <taxon>Paenibacillaceae</taxon>
        <taxon>Paenibacillus</taxon>
    </lineage>
</organism>
<dbReference type="PANTHER" id="PTHR43013">
    <property type="entry name" value="GLUTAMYL-TRNA REDUCTASE"/>
    <property type="match status" value="1"/>
</dbReference>
<dbReference type="SUPFAM" id="SSF69075">
    <property type="entry name" value="Glutamyl tRNA-reductase dimerization domain"/>
    <property type="match status" value="1"/>
</dbReference>
<dbReference type="OrthoDB" id="110209at2"/>
<dbReference type="AlphaFoldDB" id="A0A559IHW9"/>
<dbReference type="FunFam" id="3.40.50.720:FF:000031">
    <property type="entry name" value="Glutamyl-tRNA reductase"/>
    <property type="match status" value="1"/>
</dbReference>
<comment type="caution">
    <text evidence="19">The sequence shown here is derived from an EMBL/GenBank/DDBJ whole genome shotgun (WGS) entry which is preliminary data.</text>
</comment>
<feature type="binding site" evidence="9 11">
    <location>
        <position position="109"/>
    </location>
    <ligand>
        <name>substrate</name>
    </ligand>
</feature>
<keyword evidence="4 9" id="KW-0521">NADP</keyword>
<protein>
    <recommendedName>
        <fullName evidence="8 9">Glutamyl-tRNA reductase</fullName>
        <shortName evidence="9">GluTR</shortName>
        <ecNumber evidence="3 9">1.2.1.70</ecNumber>
    </recommendedName>
</protein>
<evidence type="ECO:0000256" key="3">
    <source>
        <dbReference type="ARBA" id="ARBA00012970"/>
    </source>
</evidence>
<name>A0A559IHW9_9BACL</name>
<evidence type="ECO:0000256" key="12">
    <source>
        <dbReference type="PIRSR" id="PIRSR000445-3"/>
    </source>
</evidence>
<dbReference type="InterPro" id="IPR000343">
    <property type="entry name" value="4pyrrol_synth_GluRdtase"/>
</dbReference>
<feature type="compositionally biased region" description="Polar residues" evidence="15">
    <location>
        <begin position="431"/>
        <end position="441"/>
    </location>
</feature>
<feature type="binding site" evidence="9 11">
    <location>
        <position position="120"/>
    </location>
    <ligand>
        <name>substrate</name>
    </ligand>
</feature>
<dbReference type="NCBIfam" id="NF000744">
    <property type="entry name" value="PRK00045.1-3"/>
    <property type="match status" value="1"/>
</dbReference>
<comment type="domain">
    <text evidence="9">Possesses an unusual extended V-shaped dimeric structure with each monomer consisting of three distinct domains arranged along a curved 'spinal' alpha-helix. The N-terminal catalytic domain specifically recognizes the glutamate moiety of the substrate. The second domain is the NADPH-binding domain, and the third C-terminal domain is responsible for dimerization.</text>
</comment>
<comment type="miscellaneous">
    <text evidence="9">During catalysis, the active site Cys acts as a nucleophile attacking the alpha-carbonyl group of tRNA-bound glutamate with the formation of a thioester intermediate between enzyme and glutamate, and the concomitant release of tRNA(Glu). The thioester intermediate is finally reduced by direct hydride transfer from NADPH, to form the product GSA.</text>
</comment>
<dbReference type="SUPFAM" id="SSF69742">
    <property type="entry name" value="Glutamyl tRNA-reductase catalytic, N-terminal domain"/>
    <property type="match status" value="1"/>
</dbReference>
<evidence type="ECO:0000256" key="13">
    <source>
        <dbReference type="PIRSR" id="PIRSR000445-4"/>
    </source>
</evidence>
<feature type="binding site" evidence="9 12">
    <location>
        <begin position="189"/>
        <end position="194"/>
    </location>
    <ligand>
        <name>NADP(+)</name>
        <dbReference type="ChEBI" id="CHEBI:58349"/>
    </ligand>
</feature>
<feature type="compositionally biased region" description="Basic and acidic residues" evidence="15">
    <location>
        <begin position="442"/>
        <end position="455"/>
    </location>
</feature>
<feature type="binding site" evidence="9 11">
    <location>
        <begin position="49"/>
        <end position="52"/>
    </location>
    <ligand>
        <name>substrate</name>
    </ligand>
</feature>
<dbReference type="InterPro" id="IPR006151">
    <property type="entry name" value="Shikm_DH/Glu-tRNA_Rdtase"/>
</dbReference>
<evidence type="ECO:0000256" key="14">
    <source>
        <dbReference type="RuleBase" id="RU000584"/>
    </source>
</evidence>
<evidence type="ECO:0000313" key="19">
    <source>
        <dbReference type="EMBL" id="TVX87238.1"/>
    </source>
</evidence>